<evidence type="ECO:0000313" key="1">
    <source>
        <dbReference type="EMBL" id="ALM74289.1"/>
    </source>
</evidence>
<reference evidence="1 2" key="1">
    <citation type="journal article" date="2016" name="Genome Announc.">
        <title>Complete genome sequence of the hyperthermophilic and piezophilic archaeon Thermococcus barophilus Ch5, capable of growth at the expense of hydrogenogenesis from carbon monoxide and formate.</title>
        <authorList>
            <person name="Oger P."/>
            <person name="Sokolova T.G."/>
            <person name="Kozhevnikova D.A."/>
            <person name="Taranov E.A."/>
            <person name="Vannier P."/>
            <person name="Lee H.S."/>
            <person name="Kwon K.K."/>
            <person name="Kang S.G."/>
            <person name="Lee J.H."/>
            <person name="Bonch-Osmolovskaya E.A."/>
            <person name="Lebedinsky A.V."/>
        </authorList>
    </citation>
    <scope>NUCLEOTIDE SEQUENCE [LARGE SCALE GENOMIC DNA]</scope>
    <source>
        <strain evidence="2">Ch5</strain>
    </source>
</reference>
<name>A0A0S1X927_THEBA</name>
<dbReference type="PATRIC" id="fig|55802.8.peg.307"/>
<protein>
    <submittedName>
        <fullName evidence="1">Uncharacterized protein</fullName>
    </submittedName>
</protein>
<accession>A0A0S1X927</accession>
<gene>
    <name evidence="1" type="ORF">TBCH5v1_0313</name>
</gene>
<sequence length="109" mass="12703">MGRFLVYNAEGRSLVIDANIGERFSFYCPKEECETEIVIEGVIRHATFDEFVRVRDHIIEQNKEFKVLRDVLPKEPVIFEGTVNGKKVKLPVEKLDEAAKRFINKYLTK</sequence>
<dbReference type="AlphaFoldDB" id="A0A0S1X927"/>
<dbReference type="STRING" id="55802.TBCH5v1_0313"/>
<organism evidence="1 2">
    <name type="scientific">Thermococcus barophilus</name>
    <dbReference type="NCBI Taxonomy" id="55802"/>
    <lineage>
        <taxon>Archaea</taxon>
        <taxon>Methanobacteriati</taxon>
        <taxon>Methanobacteriota</taxon>
        <taxon>Thermococci</taxon>
        <taxon>Thermococcales</taxon>
        <taxon>Thermococcaceae</taxon>
        <taxon>Thermococcus</taxon>
    </lineage>
</organism>
<evidence type="ECO:0000313" key="2">
    <source>
        <dbReference type="Proteomes" id="UP000066042"/>
    </source>
</evidence>
<proteinExistence type="predicted"/>
<dbReference type="Proteomes" id="UP000066042">
    <property type="component" value="Chromosome"/>
</dbReference>
<dbReference type="EMBL" id="CP013050">
    <property type="protein sequence ID" value="ALM74289.1"/>
    <property type="molecule type" value="Genomic_DNA"/>
</dbReference>